<comment type="similarity">
    <text evidence="1">Belongs to the mTERF family.</text>
</comment>
<keyword evidence="2" id="KW-0809">Transit peptide</keyword>
<evidence type="ECO:0000313" key="4">
    <source>
        <dbReference type="Proteomes" id="UP001178507"/>
    </source>
</evidence>
<dbReference type="Proteomes" id="UP001178507">
    <property type="component" value="Unassembled WGS sequence"/>
</dbReference>
<dbReference type="Pfam" id="PF02536">
    <property type="entry name" value="mTERF"/>
    <property type="match status" value="1"/>
</dbReference>
<dbReference type="InterPro" id="IPR003690">
    <property type="entry name" value="MTERF"/>
</dbReference>
<sequence>MRAVLRPSAVSGLTSTFVEGKGMEVLSVRARDFSLSALSKGNSTEEILHFLAKRGVHMTPDCWQKVACWSARSIECELEPALFWWLDVLGLSQAQLAKVVAGFPQILGYSIEQNLKPTAAWILDLGLSQTQLAKVVAGCPQILGYSIEQNLKPTAAWVLGLGLSQAQLAKVVAGCPQILGYSIEQNLKPTAAWFLGLGLSQTQLAKVVAARPSLQRSWLAFRRF</sequence>
<dbReference type="EMBL" id="CAUJNA010002402">
    <property type="protein sequence ID" value="CAJ1392750.1"/>
    <property type="molecule type" value="Genomic_DNA"/>
</dbReference>
<protein>
    <submittedName>
        <fullName evidence="3">Uncharacterized protein</fullName>
    </submittedName>
</protein>
<dbReference type="InterPro" id="IPR038538">
    <property type="entry name" value="MTERF_sf"/>
</dbReference>
<reference evidence="3" key="1">
    <citation type="submission" date="2023-08" db="EMBL/GenBank/DDBJ databases">
        <authorList>
            <person name="Chen Y."/>
            <person name="Shah S."/>
            <person name="Dougan E. K."/>
            <person name="Thang M."/>
            <person name="Chan C."/>
        </authorList>
    </citation>
    <scope>NUCLEOTIDE SEQUENCE</scope>
</reference>
<dbReference type="SMART" id="SM00733">
    <property type="entry name" value="Mterf"/>
    <property type="match status" value="3"/>
</dbReference>
<dbReference type="Gene3D" id="1.25.70.10">
    <property type="entry name" value="Transcription termination factor 3, mitochondrial"/>
    <property type="match status" value="1"/>
</dbReference>
<accession>A0AA36ITT3</accession>
<name>A0AA36ITT3_9DINO</name>
<proteinExistence type="inferred from homology"/>
<evidence type="ECO:0000256" key="2">
    <source>
        <dbReference type="ARBA" id="ARBA00022946"/>
    </source>
</evidence>
<dbReference type="PANTHER" id="PTHR13068">
    <property type="entry name" value="CGI-12 PROTEIN-RELATED"/>
    <property type="match status" value="1"/>
</dbReference>
<comment type="caution">
    <text evidence="3">The sequence shown here is derived from an EMBL/GenBank/DDBJ whole genome shotgun (WGS) entry which is preliminary data.</text>
</comment>
<evidence type="ECO:0000256" key="1">
    <source>
        <dbReference type="ARBA" id="ARBA00007692"/>
    </source>
</evidence>
<dbReference type="PANTHER" id="PTHR13068:SF173">
    <property type="entry name" value="EMB|CAB62602.1"/>
    <property type="match status" value="1"/>
</dbReference>
<dbReference type="AlphaFoldDB" id="A0AA36ITT3"/>
<organism evidence="3 4">
    <name type="scientific">Effrenium voratum</name>
    <dbReference type="NCBI Taxonomy" id="2562239"/>
    <lineage>
        <taxon>Eukaryota</taxon>
        <taxon>Sar</taxon>
        <taxon>Alveolata</taxon>
        <taxon>Dinophyceae</taxon>
        <taxon>Suessiales</taxon>
        <taxon>Symbiodiniaceae</taxon>
        <taxon>Effrenium</taxon>
    </lineage>
</organism>
<dbReference type="GO" id="GO:0003676">
    <property type="term" value="F:nucleic acid binding"/>
    <property type="evidence" value="ECO:0007669"/>
    <property type="project" value="InterPro"/>
</dbReference>
<gene>
    <name evidence="3" type="ORF">EVOR1521_LOCUS17767</name>
</gene>
<keyword evidence="4" id="KW-1185">Reference proteome</keyword>
<evidence type="ECO:0000313" key="3">
    <source>
        <dbReference type="EMBL" id="CAJ1392750.1"/>
    </source>
</evidence>